<sequence length="43" mass="4771">MVNALLIPQMYAERPIAASPQPDLLDVSVAPNYAIPIFRVFID</sequence>
<accession>A0A256F5Q4</accession>
<keyword evidence="2" id="KW-1185">Reference proteome</keyword>
<dbReference type="Proteomes" id="UP000216345">
    <property type="component" value="Unassembled WGS sequence"/>
</dbReference>
<gene>
    <name evidence="1" type="ORF">CEV32_2616</name>
</gene>
<reference evidence="1 2" key="1">
    <citation type="submission" date="2017-07" db="EMBL/GenBank/DDBJ databases">
        <title>Phylogenetic study on the rhizospheric bacterium Ochrobactrum sp. A44.</title>
        <authorList>
            <person name="Krzyzanowska D.M."/>
            <person name="Ossowicki A."/>
            <person name="Rajewska M."/>
            <person name="Maciag T."/>
            <person name="Kaczynski Z."/>
            <person name="Czerwicka M."/>
            <person name="Jafra S."/>
        </authorList>
    </citation>
    <scope>NUCLEOTIDE SEQUENCE [LARGE SCALE GENOMIC DNA]</scope>
    <source>
        <strain evidence="1 2">PR17</strain>
    </source>
</reference>
<evidence type="ECO:0000313" key="2">
    <source>
        <dbReference type="Proteomes" id="UP000216345"/>
    </source>
</evidence>
<protein>
    <submittedName>
        <fullName evidence="1">Uncharacterized protein</fullName>
    </submittedName>
</protein>
<name>A0A256F5Q4_9HYPH</name>
<evidence type="ECO:0000313" key="1">
    <source>
        <dbReference type="EMBL" id="OYR10179.1"/>
    </source>
</evidence>
<organism evidence="1 2">
    <name type="scientific">Brucella rhizosphaerae</name>
    <dbReference type="NCBI Taxonomy" id="571254"/>
    <lineage>
        <taxon>Bacteria</taxon>
        <taxon>Pseudomonadati</taxon>
        <taxon>Pseudomonadota</taxon>
        <taxon>Alphaproteobacteria</taxon>
        <taxon>Hyphomicrobiales</taxon>
        <taxon>Brucellaceae</taxon>
        <taxon>Brucella/Ochrobactrum group</taxon>
        <taxon>Brucella</taxon>
    </lineage>
</organism>
<dbReference type="AlphaFoldDB" id="A0A256F5Q4"/>
<comment type="caution">
    <text evidence="1">The sequence shown here is derived from an EMBL/GenBank/DDBJ whole genome shotgun (WGS) entry which is preliminary data.</text>
</comment>
<dbReference type="EMBL" id="NNRK01000034">
    <property type="protein sequence ID" value="OYR10179.1"/>
    <property type="molecule type" value="Genomic_DNA"/>
</dbReference>
<proteinExistence type="predicted"/>